<protein>
    <submittedName>
        <fullName evidence="1">Uncharacterized protein</fullName>
    </submittedName>
</protein>
<dbReference type="EMBL" id="JAGRRH010000018">
    <property type="protein sequence ID" value="KAG7351358.1"/>
    <property type="molecule type" value="Genomic_DNA"/>
</dbReference>
<evidence type="ECO:0000313" key="1">
    <source>
        <dbReference type="EMBL" id="KAG7351358.1"/>
    </source>
</evidence>
<dbReference type="Proteomes" id="UP000693970">
    <property type="component" value="Unassembled WGS sequence"/>
</dbReference>
<name>A0A9K3PL54_9STRA</name>
<accession>A0A9K3PL54</accession>
<proteinExistence type="predicted"/>
<organism evidence="1 2">
    <name type="scientific">Nitzschia inconspicua</name>
    <dbReference type="NCBI Taxonomy" id="303405"/>
    <lineage>
        <taxon>Eukaryota</taxon>
        <taxon>Sar</taxon>
        <taxon>Stramenopiles</taxon>
        <taxon>Ochrophyta</taxon>
        <taxon>Bacillariophyta</taxon>
        <taxon>Bacillariophyceae</taxon>
        <taxon>Bacillariophycidae</taxon>
        <taxon>Bacillariales</taxon>
        <taxon>Bacillariaceae</taxon>
        <taxon>Nitzschia</taxon>
    </lineage>
</organism>
<gene>
    <name evidence="1" type="ORF">IV203_010718</name>
</gene>
<comment type="caution">
    <text evidence="1">The sequence shown here is derived from an EMBL/GenBank/DDBJ whole genome shotgun (WGS) entry which is preliminary data.</text>
</comment>
<dbReference type="AlphaFoldDB" id="A0A9K3PL54"/>
<keyword evidence="2" id="KW-1185">Reference proteome</keyword>
<sequence length="280" mass="30825">MNPSTVTSTTTNSVTLRFLGFCGVDESIEPDQLSAFSSQYPWAEWGVLFRQDKEGTPRYPREEWVEKLANEKTKQCSGGTTTMNLAAHLCGIRANEVLRGDVGFVQQLQQWGFGRLQINATAINGVDTSQLAETVPHLLQVIQKFPSLEFIIQKNDETEPLWQGLLDDETASPRGSLPHNVSMLLDESKGTGVLPVSWPPPPSQYRIGYAGGLGPETIVQTLPQIIQAASNHPFSSSIWIDMESRLRSTSTDGDDYFDLDKCHQVNAAVCQAGLVQTISI</sequence>
<reference evidence="1" key="1">
    <citation type="journal article" date="2021" name="Sci. Rep.">
        <title>Diploid genomic architecture of Nitzschia inconspicua, an elite biomass production diatom.</title>
        <authorList>
            <person name="Oliver A."/>
            <person name="Podell S."/>
            <person name="Pinowska A."/>
            <person name="Traller J.C."/>
            <person name="Smith S.R."/>
            <person name="McClure R."/>
            <person name="Beliaev A."/>
            <person name="Bohutskyi P."/>
            <person name="Hill E.A."/>
            <person name="Rabines A."/>
            <person name="Zheng H."/>
            <person name="Allen L.Z."/>
            <person name="Kuo A."/>
            <person name="Grigoriev I.V."/>
            <person name="Allen A.E."/>
            <person name="Hazlebeck D."/>
            <person name="Allen E.E."/>
        </authorList>
    </citation>
    <scope>NUCLEOTIDE SEQUENCE</scope>
    <source>
        <strain evidence="1">Hildebrandi</strain>
    </source>
</reference>
<evidence type="ECO:0000313" key="2">
    <source>
        <dbReference type="Proteomes" id="UP000693970"/>
    </source>
</evidence>
<reference evidence="1" key="2">
    <citation type="submission" date="2021-04" db="EMBL/GenBank/DDBJ databases">
        <authorList>
            <person name="Podell S."/>
        </authorList>
    </citation>
    <scope>NUCLEOTIDE SEQUENCE</scope>
    <source>
        <strain evidence="1">Hildebrandi</strain>
    </source>
</reference>
<dbReference type="OrthoDB" id="190072at2759"/>